<comment type="caution">
    <text evidence="1">The sequence shown here is derived from an EMBL/GenBank/DDBJ whole genome shotgun (WGS) entry which is preliminary data.</text>
</comment>
<protein>
    <submittedName>
        <fullName evidence="1">Uncharacterized protein</fullName>
    </submittedName>
</protein>
<dbReference type="AlphaFoldDB" id="A0A6A3NKB8"/>
<proteinExistence type="predicted"/>
<keyword evidence="3" id="KW-1185">Reference proteome</keyword>
<dbReference type="OrthoDB" id="126950at2759"/>
<accession>A0A6A3NKB8</accession>
<dbReference type="EMBL" id="QXFT01000274">
    <property type="protein sequence ID" value="KAE9348776.1"/>
    <property type="molecule type" value="Genomic_DNA"/>
</dbReference>
<evidence type="ECO:0000313" key="1">
    <source>
        <dbReference type="EMBL" id="KAE9042033.1"/>
    </source>
</evidence>
<evidence type="ECO:0000313" key="3">
    <source>
        <dbReference type="Proteomes" id="UP000434957"/>
    </source>
</evidence>
<dbReference type="EMBL" id="QXFU01000157">
    <property type="protein sequence ID" value="KAE9042033.1"/>
    <property type="molecule type" value="Genomic_DNA"/>
</dbReference>
<evidence type="ECO:0000313" key="2">
    <source>
        <dbReference type="EMBL" id="KAE9348776.1"/>
    </source>
</evidence>
<name>A0A6A3NKB8_9STRA</name>
<dbReference type="Proteomes" id="UP000434957">
    <property type="component" value="Unassembled WGS sequence"/>
</dbReference>
<organism evidence="1 4">
    <name type="scientific">Phytophthora rubi</name>
    <dbReference type="NCBI Taxonomy" id="129364"/>
    <lineage>
        <taxon>Eukaryota</taxon>
        <taxon>Sar</taxon>
        <taxon>Stramenopiles</taxon>
        <taxon>Oomycota</taxon>
        <taxon>Peronosporomycetes</taxon>
        <taxon>Peronosporales</taxon>
        <taxon>Peronosporaceae</taxon>
        <taxon>Phytophthora</taxon>
    </lineage>
</organism>
<gene>
    <name evidence="1" type="ORF">PR002_g4133</name>
    <name evidence="2" type="ORF">PR003_g6235</name>
</gene>
<sequence length="72" mass="7665">METDDTAAYAAAPIGLVSIEEAYCLVARVPNPCPALSLGGASNFNALGDDDYRFSFRLWGCEGDRLHDALGL</sequence>
<evidence type="ECO:0000313" key="4">
    <source>
        <dbReference type="Proteomes" id="UP000435112"/>
    </source>
</evidence>
<reference evidence="1 4" key="1">
    <citation type="submission" date="2018-09" db="EMBL/GenBank/DDBJ databases">
        <title>Genomic investigation of the strawberry pathogen Phytophthora fragariae indicates pathogenicity is determined by transcriptional variation in three key races.</title>
        <authorList>
            <person name="Adams T.M."/>
            <person name="Armitage A.D."/>
            <person name="Sobczyk M.K."/>
            <person name="Bates H.J."/>
            <person name="Dunwell J.M."/>
            <person name="Nellist C.F."/>
            <person name="Harrison R.J."/>
        </authorList>
    </citation>
    <scope>NUCLEOTIDE SEQUENCE [LARGE SCALE GENOMIC DNA]</scope>
    <source>
        <strain evidence="1 4">SCRP324</strain>
        <strain evidence="2 3">SCRP333</strain>
    </source>
</reference>
<dbReference type="Proteomes" id="UP000435112">
    <property type="component" value="Unassembled WGS sequence"/>
</dbReference>